<dbReference type="AlphaFoldDB" id="A0A3L8R9I0"/>
<sequence>MRSRCGYCDRSPNVSFRRIQALTLHRGEQNKAVDRRSTPANHRAPHSGHAASPEPSRTAARRLRNRRSVRHCLARHADEQHTA</sequence>
<dbReference type="Proteomes" id="UP000281594">
    <property type="component" value="Unassembled WGS sequence"/>
</dbReference>
<protein>
    <submittedName>
        <fullName evidence="2">Uncharacterized protein</fullName>
    </submittedName>
</protein>
<feature type="compositionally biased region" description="Basic and acidic residues" evidence="1">
    <location>
        <begin position="25"/>
        <end position="37"/>
    </location>
</feature>
<gene>
    <name evidence="2" type="ORF">D3C57_143580</name>
</gene>
<feature type="region of interest" description="Disordered" evidence="1">
    <location>
        <begin position="25"/>
        <end position="67"/>
    </location>
</feature>
<organism evidence="2 3">
    <name type="scientific">Streptomyces rapamycinicus (strain ATCC 29253 / DSM 41530 / NRRL 5491 / AYB-994)</name>
    <name type="common">Streptomyces hygroscopicus (strain ATCC 29253)</name>
    <dbReference type="NCBI Taxonomy" id="1343740"/>
    <lineage>
        <taxon>Bacteria</taxon>
        <taxon>Bacillati</taxon>
        <taxon>Actinomycetota</taxon>
        <taxon>Actinomycetes</taxon>
        <taxon>Kitasatosporales</taxon>
        <taxon>Streptomycetaceae</taxon>
        <taxon>Streptomyces</taxon>
        <taxon>Streptomyces violaceusniger group</taxon>
    </lineage>
</organism>
<reference evidence="2 3" key="1">
    <citation type="journal article" date="2018" name="J. Biol. Chem.">
        <title>Discovery of the actinoplanic acid pathway in Streptomyces rapamycinicus reveals a genetically conserved synergism with rapamycin.</title>
        <authorList>
            <person name="Mrak P."/>
            <person name="Krastel P."/>
            <person name="Pivk Lukancic P."/>
            <person name="Tao J."/>
            <person name="Pistorius D."/>
            <person name="Moore C.M."/>
        </authorList>
    </citation>
    <scope>NUCLEOTIDE SEQUENCE [LARGE SCALE GENOMIC DNA]</scope>
    <source>
        <strain evidence="2 3">NRRL 5491</strain>
    </source>
</reference>
<dbReference type="EMBL" id="QYCY01000002">
    <property type="protein sequence ID" value="RLV76260.1"/>
    <property type="molecule type" value="Genomic_DNA"/>
</dbReference>
<evidence type="ECO:0000313" key="2">
    <source>
        <dbReference type="EMBL" id="RLV76260.1"/>
    </source>
</evidence>
<evidence type="ECO:0000313" key="3">
    <source>
        <dbReference type="Proteomes" id="UP000281594"/>
    </source>
</evidence>
<proteinExistence type="predicted"/>
<accession>A0A3L8R9I0</accession>
<comment type="caution">
    <text evidence="2">The sequence shown here is derived from an EMBL/GenBank/DDBJ whole genome shotgun (WGS) entry which is preliminary data.</text>
</comment>
<name>A0A3L8R9I0_STRRN</name>
<evidence type="ECO:0000256" key="1">
    <source>
        <dbReference type="SAM" id="MobiDB-lite"/>
    </source>
</evidence>